<gene>
    <name evidence="3" type="ORF">VSX58_10650</name>
</gene>
<feature type="chain" id="PRO_5045412330" evidence="1">
    <location>
        <begin position="24"/>
        <end position="377"/>
    </location>
</feature>
<dbReference type="Proteomes" id="UP001309705">
    <property type="component" value="Unassembled WGS sequence"/>
</dbReference>
<evidence type="ECO:0000313" key="4">
    <source>
        <dbReference type="Proteomes" id="UP001309705"/>
    </source>
</evidence>
<name>A0ABU6JQR8_9GAMM</name>
<sequence length="377" mass="41676">MSPKIARSLLLSAALMAPIAGYATQYPLAITDIDGQSIEIKKEPQRIVLQDGRDIMALALLDRENPFQRLVAWNNLPKRSDAATWALMTKKWPRAAAILDMGFGDKGEVELESVLSKQPDLIIAQLRAKQSLTDNGVISKLKALNIPLVFVDYEVNPVKNTASSIDLLGKVLNKEDNAKAYTDFYRRHLADIQKQTASLPTKANVFVEAWAGRSDTCCFSHAHNGWGGLVEAVGARNIGSELLPGANGYISLEKLISMKPDAYIMTGAMRSKANGSGVNPLPFGLGADEKSIDAQADILLNRTGVSQIPAVQQKKAYGIYHQFYNNPFNIIGMEYLAKAIYPQHFPQLNPDENYRYIIDNFTALPGDDFIFFWKQAK</sequence>
<comment type="caution">
    <text evidence="3">The sequence shown here is derived from an EMBL/GenBank/DDBJ whole genome shotgun (WGS) entry which is preliminary data.</text>
</comment>
<dbReference type="RefSeq" id="WP_327618037.1">
    <property type="nucleotide sequence ID" value="NZ_JAYWTM010000007.1"/>
</dbReference>
<dbReference type="PROSITE" id="PS50983">
    <property type="entry name" value="FE_B12_PBP"/>
    <property type="match status" value="1"/>
</dbReference>
<feature type="signal peptide" evidence="1">
    <location>
        <begin position="1"/>
        <end position="23"/>
    </location>
</feature>
<dbReference type="Pfam" id="PF01497">
    <property type="entry name" value="Peripla_BP_2"/>
    <property type="match status" value="1"/>
</dbReference>
<dbReference type="PANTHER" id="PTHR30535:SF34">
    <property type="entry name" value="MOLYBDATE-BINDING PROTEIN MOLA"/>
    <property type="match status" value="1"/>
</dbReference>
<reference evidence="3 4" key="1">
    <citation type="journal article" date="2017" name="Int. J. Syst. Evol. Microbiol.">
        <title>Brenneria populi subsp. brevivirga subsp. nov. isolated from symptomatic bark of Populus x euramericana canker, and description of Brenneria populi subsp. populi subsp. nov.</title>
        <authorList>
            <person name="Zheng M.H."/>
            <person name="Piao C.G."/>
            <person name="Xue H."/>
            <person name="Guo M.W."/>
            <person name="Li Y."/>
        </authorList>
    </citation>
    <scope>NUCLEOTIDE SEQUENCE [LARGE SCALE GENOMIC DNA]</scope>
    <source>
        <strain evidence="3 4">D9-5</strain>
    </source>
</reference>
<evidence type="ECO:0000313" key="3">
    <source>
        <dbReference type="EMBL" id="MEC5343049.1"/>
    </source>
</evidence>
<proteinExistence type="predicted"/>
<dbReference type="InterPro" id="IPR050902">
    <property type="entry name" value="ABC_Transporter_SBP"/>
</dbReference>
<dbReference type="PANTHER" id="PTHR30535">
    <property type="entry name" value="VITAMIN B12-BINDING PROTEIN"/>
    <property type="match status" value="1"/>
</dbReference>
<feature type="domain" description="Fe/B12 periplasmic-binding" evidence="2">
    <location>
        <begin position="46"/>
        <end position="348"/>
    </location>
</feature>
<accession>A0ABU6JQR8</accession>
<dbReference type="InterPro" id="IPR002491">
    <property type="entry name" value="ABC_transptr_periplasmic_BD"/>
</dbReference>
<dbReference type="Gene3D" id="3.40.50.1980">
    <property type="entry name" value="Nitrogenase molybdenum iron protein domain"/>
    <property type="match status" value="2"/>
</dbReference>
<protein>
    <submittedName>
        <fullName evidence="3">ABC transporter substrate-binding protein</fullName>
    </submittedName>
</protein>
<organism evidence="3 4">
    <name type="scientific">Brenneria populi</name>
    <dbReference type="NCBI Taxonomy" id="1505588"/>
    <lineage>
        <taxon>Bacteria</taxon>
        <taxon>Pseudomonadati</taxon>
        <taxon>Pseudomonadota</taxon>
        <taxon>Gammaproteobacteria</taxon>
        <taxon>Enterobacterales</taxon>
        <taxon>Pectobacteriaceae</taxon>
        <taxon>Brenneria</taxon>
    </lineage>
</organism>
<dbReference type="SUPFAM" id="SSF53807">
    <property type="entry name" value="Helical backbone' metal receptor"/>
    <property type="match status" value="1"/>
</dbReference>
<keyword evidence="4" id="KW-1185">Reference proteome</keyword>
<evidence type="ECO:0000259" key="2">
    <source>
        <dbReference type="PROSITE" id="PS50983"/>
    </source>
</evidence>
<dbReference type="EMBL" id="JAYWTM010000007">
    <property type="protein sequence ID" value="MEC5343049.1"/>
    <property type="molecule type" value="Genomic_DNA"/>
</dbReference>
<evidence type="ECO:0000256" key="1">
    <source>
        <dbReference type="SAM" id="SignalP"/>
    </source>
</evidence>
<keyword evidence="1" id="KW-0732">Signal</keyword>